<organism evidence="2 3">
    <name type="scientific">Raoultibacter timonensis</name>
    <dbReference type="NCBI Taxonomy" id="1907662"/>
    <lineage>
        <taxon>Bacteria</taxon>
        <taxon>Bacillati</taxon>
        <taxon>Actinomycetota</taxon>
        <taxon>Coriobacteriia</taxon>
        <taxon>Eggerthellales</taxon>
        <taxon>Eggerthellaceae</taxon>
        <taxon>Raoultibacter</taxon>
    </lineage>
</organism>
<evidence type="ECO:0008006" key="4">
    <source>
        <dbReference type="Google" id="ProtNLM"/>
    </source>
</evidence>
<sequence>MCFRPAETELPPVVCPSCGKRINRVAGQLPSKCPFCKTSTEGIEDAVSQAPAPASPAAPTAPKAPGAPAAPTAQPPKAPGA</sequence>
<name>A0ABM7WKJ1_9ACTN</name>
<protein>
    <recommendedName>
        <fullName evidence="4">Zinc ribbon domain-containing protein</fullName>
    </recommendedName>
</protein>
<proteinExistence type="predicted"/>
<feature type="compositionally biased region" description="Low complexity" evidence="1">
    <location>
        <begin position="48"/>
        <end position="72"/>
    </location>
</feature>
<accession>A0ABM7WKJ1</accession>
<dbReference type="EMBL" id="AP025564">
    <property type="protein sequence ID" value="BDE96898.1"/>
    <property type="molecule type" value="Genomic_DNA"/>
</dbReference>
<feature type="region of interest" description="Disordered" evidence="1">
    <location>
        <begin position="44"/>
        <end position="81"/>
    </location>
</feature>
<dbReference type="Proteomes" id="UP001320544">
    <property type="component" value="Chromosome"/>
</dbReference>
<keyword evidence="3" id="KW-1185">Reference proteome</keyword>
<evidence type="ECO:0000313" key="3">
    <source>
        <dbReference type="Proteomes" id="UP001320544"/>
    </source>
</evidence>
<evidence type="ECO:0000256" key="1">
    <source>
        <dbReference type="SAM" id="MobiDB-lite"/>
    </source>
</evidence>
<evidence type="ECO:0000313" key="2">
    <source>
        <dbReference type="EMBL" id="BDE96898.1"/>
    </source>
</evidence>
<reference evidence="2 3" key="1">
    <citation type="submission" date="2022-01" db="EMBL/GenBank/DDBJ databases">
        <title>Novel bile acid biosynthetic pathways are enriched in the microbiome of centenarians.</title>
        <authorList>
            <person name="Sato Y."/>
            <person name="Atarashi K."/>
            <person name="Plichta R.D."/>
            <person name="Arai Y."/>
            <person name="Sasajima S."/>
            <person name="Kearney M.S."/>
            <person name="Suda W."/>
            <person name="Takeshita K."/>
            <person name="Sasaki T."/>
            <person name="Okamoto S."/>
            <person name="Skelly N.A."/>
            <person name="Okamura Y."/>
            <person name="Vlamakis H."/>
            <person name="Li Y."/>
            <person name="Tanoue T."/>
            <person name="Takei H."/>
            <person name="Nittono H."/>
            <person name="Narushima S."/>
            <person name="Irie J."/>
            <person name="Itoh H."/>
            <person name="Moriya K."/>
            <person name="Sugiura Y."/>
            <person name="Suematsu M."/>
            <person name="Moritoki N."/>
            <person name="Shibata S."/>
            <person name="Littman R.D."/>
            <person name="Fischbach A.M."/>
            <person name="Uwamino Y."/>
            <person name="Inoue T."/>
            <person name="Honda A."/>
            <person name="Hattori M."/>
            <person name="Murai T."/>
            <person name="Xavier J.R."/>
            <person name="Hirose N."/>
            <person name="Honda K."/>
        </authorList>
    </citation>
    <scope>NUCLEOTIDE SEQUENCE [LARGE SCALE GENOMIC DNA]</scope>
    <source>
        <strain evidence="2 3">CE91-St30</strain>
    </source>
</reference>
<gene>
    <name evidence="2" type="ORF">CE91St30_22310</name>
</gene>